<dbReference type="NCBIfam" id="TIGR02619">
    <property type="entry name" value="putative CRISPR-associated protein, APE2256 family"/>
    <property type="match status" value="1"/>
</dbReference>
<feature type="domain" description="CRISPR system ring nuclease SSO1393-like" evidence="1">
    <location>
        <begin position="65"/>
        <end position="200"/>
    </location>
</feature>
<evidence type="ECO:0000313" key="3">
    <source>
        <dbReference type="Proteomes" id="UP000003288"/>
    </source>
</evidence>
<dbReference type="Gene3D" id="3.40.50.10770">
    <property type="entry name" value="Hypothetical protein VC1899 like domain (Restriction endonuclease-like)"/>
    <property type="match status" value="1"/>
</dbReference>
<dbReference type="EMBL" id="ABCJ01000009">
    <property type="protein sequence ID" value="EDM23129.1"/>
    <property type="molecule type" value="Genomic_DNA"/>
</dbReference>
<proteinExistence type="predicted"/>
<protein>
    <recommendedName>
        <fullName evidence="1">CRISPR system ring nuclease SSO1393-like domain-containing protein</fullName>
    </recommendedName>
</protein>
<dbReference type="Gene3D" id="1.10.196.30">
    <property type="match status" value="1"/>
</dbReference>
<name>A0AAI9AGL1_9BACT</name>
<reference evidence="2 3" key="1">
    <citation type="journal article" date="2011" name="Stand. Genomic Sci.">
        <title>Draft genome sequence of Caminibacter mediatlanticus strain TB-2, an epsilonproteobacterium isolated from a deep-sea hydrothermal vent.</title>
        <authorList>
            <person name="Giovannelli D."/>
            <person name="Ferriera S."/>
            <person name="Johnson J."/>
            <person name="Kravitz S."/>
            <person name="Perez-Rodriguez I."/>
            <person name="Ricci J."/>
            <person name="O'Brien C."/>
            <person name="Voordeckers J.W."/>
            <person name="Bini E."/>
            <person name="Vetriani C."/>
        </authorList>
    </citation>
    <scope>NUCLEOTIDE SEQUENCE [LARGE SCALE GENOMIC DNA]</scope>
    <source>
        <strain evidence="2 3">TB-2</strain>
    </source>
</reference>
<dbReference type="CDD" id="cd09742">
    <property type="entry name" value="Csm6_III-A"/>
    <property type="match status" value="1"/>
</dbReference>
<dbReference type="Proteomes" id="UP000003288">
    <property type="component" value="Unassembled WGS sequence"/>
</dbReference>
<comment type="caution">
    <text evidence="2">The sequence shown here is derived from an EMBL/GenBank/DDBJ whole genome shotgun (WGS) entry which is preliminary data.</text>
</comment>
<evidence type="ECO:0000313" key="2">
    <source>
        <dbReference type="EMBL" id="EDM23129.1"/>
    </source>
</evidence>
<dbReference type="RefSeq" id="WP_007475281.1">
    <property type="nucleotide sequence ID" value="NZ_ABCJ01000009.1"/>
</dbReference>
<evidence type="ECO:0000259" key="1">
    <source>
        <dbReference type="Pfam" id="PF09651"/>
    </source>
</evidence>
<sequence>MNYILTTIGLSSLTNGLREVLSVGEIYKYSNMSENDIDKEFKSKFDIEFEKLKESLSSKNNEELKRLSAEINALFHFYKNGFLSKDFHKLLITDTYLGKKSAEIVEEVLKLKGISNISIYSPQDLKTSDIESFHLSLSEIVKDLSEELEGYKSSGYKVIFNLTGGFKSVNSFMQSMASLWADETIYIFESSKELLTIPRLPLKVDEDIFKEKIEVFRYLEDGLNVDENELKNIPKSLIIKISDEYTLSPWGEIVWQKVKRDIFKNLINYKIIKYSNEFKKDFEKLNDNEKFQINKMLDLLDKYKFSGEEKFNLHSLRYHSLSGEIASKYGFEFYPFDGNDSRRAFCNEKDGKVIIEKIDAHLK</sequence>
<organism evidence="2 3">
    <name type="scientific">Caminibacter mediatlanticus TB-2</name>
    <dbReference type="NCBI Taxonomy" id="391592"/>
    <lineage>
        <taxon>Bacteria</taxon>
        <taxon>Pseudomonadati</taxon>
        <taxon>Campylobacterota</taxon>
        <taxon>Epsilonproteobacteria</taxon>
        <taxon>Nautiliales</taxon>
        <taxon>Nautiliaceae</taxon>
        <taxon>Caminibacter</taxon>
    </lineage>
</organism>
<dbReference type="InterPro" id="IPR013442">
    <property type="entry name" value="SSO1393-like"/>
</dbReference>
<gene>
    <name evidence="2" type="ORF">CMTB2_05837</name>
</gene>
<accession>A0AAI9AGL1</accession>
<dbReference type="AlphaFoldDB" id="A0AAI9AGL1"/>
<dbReference type="Pfam" id="PF09651">
    <property type="entry name" value="Cas_APE2256"/>
    <property type="match status" value="1"/>
</dbReference>